<dbReference type="Proteomes" id="UP000841146">
    <property type="component" value="Unassembled WGS sequence"/>
</dbReference>
<proteinExistence type="inferred from homology"/>
<evidence type="ECO:0000313" key="96">
    <source>
        <dbReference type="Proteomes" id="UP000533021"/>
    </source>
</evidence>
<dbReference type="GO" id="GO:0005524">
    <property type="term" value="F:ATP binding"/>
    <property type="evidence" value="ECO:0007669"/>
    <property type="project" value="UniProtKB-UniRule"/>
</dbReference>
<dbReference type="Proteomes" id="UP000844415">
    <property type="component" value="Unassembled WGS sequence"/>
</dbReference>
<evidence type="ECO:0000313" key="25">
    <source>
        <dbReference type="EMBL" id="EAG1892832.1"/>
    </source>
</evidence>
<dbReference type="SMR" id="A0A0B8QWH5"/>
<comment type="function">
    <text evidence="11">Part of the high-affinity ATP-driven potassium transport (or Kdp) system, which catalyzes the hydrolysis of ATP coupled with the electrogenic transport of potassium into the cytoplasm. This subunit acts as a catalytic chaperone that increases the ATP-binding affinity of the ATP-hydrolyzing subunit KdpB by the formation of a transient KdpB/KdpC/ATP ternary complex.</text>
</comment>
<evidence type="ECO:0000313" key="95">
    <source>
        <dbReference type="Proteomes" id="UP000530452"/>
    </source>
</evidence>
<dbReference type="Proteomes" id="UP000540117">
    <property type="component" value="Unassembled WGS sequence"/>
</dbReference>
<dbReference type="Proteomes" id="UP000427828">
    <property type="component" value="Unassembled WGS sequence"/>
</dbReference>
<evidence type="ECO:0000313" key="50">
    <source>
        <dbReference type="EMBL" id="HAA8052575.1"/>
    </source>
</evidence>
<reference evidence="23 77" key="6">
    <citation type="submission" date="2019-03" db="EMBL/GenBank/DDBJ databases">
        <authorList>
            <person name="Ashton P.M."/>
            <person name="Dallman T."/>
            <person name="Nair S."/>
            <person name="De Pinna E."/>
            <person name="Peters T."/>
            <person name="Grant K."/>
        </authorList>
    </citation>
    <scope>NUCLEOTIDE SEQUENCE [LARGE SCALE GENOMIC DNA]</scope>
    <source>
        <strain evidence="35 96">282333</strain>
        <strain evidence="36 95">282352</strain>
        <strain evidence="34 99">289003</strain>
        <strain evidence="48 86">788324</strain>
        <strain evidence="23">RL15000286</strain>
    </source>
</reference>
<evidence type="ECO:0000313" key="74">
    <source>
        <dbReference type="Proteomes" id="UP000376505"/>
    </source>
</evidence>
<dbReference type="Proteomes" id="UP000423131">
    <property type="component" value="Unassembled WGS sequence"/>
</dbReference>
<dbReference type="EMBL" id="AAANYR010000007">
    <property type="protein sequence ID" value="EAD5787386.1"/>
    <property type="molecule type" value="Genomic_DNA"/>
</dbReference>
<dbReference type="Proteomes" id="UP000842809">
    <property type="component" value="Unassembled WGS sequence"/>
</dbReference>
<dbReference type="Proteomes" id="UP000843503">
    <property type="component" value="Unassembled WGS sequence"/>
</dbReference>
<evidence type="ECO:0000313" key="45">
    <source>
        <dbReference type="EMBL" id="ECY9781604.1"/>
    </source>
</evidence>
<evidence type="ECO:0000313" key="29">
    <source>
        <dbReference type="EMBL" id="EAG2996470.1"/>
    </source>
</evidence>
<dbReference type="EMBL" id="AAAKQF010000001">
    <property type="protein sequence ID" value="EAC9038681.1"/>
    <property type="molecule type" value="Genomic_DNA"/>
</dbReference>
<dbReference type="EMBL" id="AAHZFY010000009">
    <property type="protein sequence ID" value="ECB9513214.1"/>
    <property type="molecule type" value="Genomic_DNA"/>
</dbReference>
<evidence type="ECO:0000313" key="87">
    <source>
        <dbReference type="Proteomes" id="UP000478682"/>
    </source>
</evidence>
<evidence type="ECO:0000313" key="68">
    <source>
        <dbReference type="Proteomes" id="UP000350032"/>
    </source>
</evidence>
<dbReference type="EMBL" id="AANCRK010000002">
    <property type="protein sequence ID" value="EDN7714436.1"/>
    <property type="molecule type" value="Genomic_DNA"/>
</dbReference>
<dbReference type="Proteomes" id="UP000530452">
    <property type="component" value="Unassembled WGS sequence"/>
</dbReference>
<dbReference type="Proteomes" id="UP000410967">
    <property type="component" value="Unassembled WGS sequence"/>
</dbReference>
<evidence type="ECO:0000313" key="94">
    <source>
        <dbReference type="Proteomes" id="UP000528151"/>
    </source>
</evidence>
<evidence type="ECO:0000313" key="12">
    <source>
        <dbReference type="EMBL" id="EAC4552004.1"/>
    </source>
</evidence>
<dbReference type="EMBL" id="JACAVN010000002">
    <property type="protein sequence ID" value="NYA00887.1"/>
    <property type="molecule type" value="Genomic_DNA"/>
</dbReference>
<dbReference type="EMBL" id="AAAIKW010000003">
    <property type="protein sequence ID" value="EAC4552004.1"/>
    <property type="molecule type" value="Genomic_DNA"/>
</dbReference>
<evidence type="ECO:0000256" key="4">
    <source>
        <dbReference type="ARBA" id="ARBA00022692"/>
    </source>
</evidence>
<dbReference type="Proteomes" id="UP000522199">
    <property type="component" value="Unassembled WGS sequence"/>
</dbReference>
<dbReference type="EMBL" id="DABJAN010000003">
    <property type="protein sequence ID" value="HAJ9593349.1"/>
    <property type="molecule type" value="Genomic_DNA"/>
</dbReference>
<dbReference type="Proteomes" id="UP000354255">
    <property type="component" value="Unassembled WGS sequence"/>
</dbReference>
<dbReference type="EMBL" id="AAAMZD010000002">
    <property type="protein sequence ID" value="EAD3792055.1"/>
    <property type="molecule type" value="Genomic_DNA"/>
</dbReference>
<dbReference type="EMBL" id="AABBZO010000001">
    <property type="protein sequence ID" value="EAG4460756.1"/>
    <property type="molecule type" value="Genomic_DNA"/>
</dbReference>
<evidence type="ECO:0000313" key="24">
    <source>
        <dbReference type="EMBL" id="EAG0866530.1"/>
    </source>
</evidence>
<dbReference type="Proteomes" id="UP000852906">
    <property type="component" value="Unassembled WGS sequence"/>
</dbReference>
<dbReference type="Proteomes" id="UP000376505">
    <property type="component" value="Unassembled WGS sequence"/>
</dbReference>
<dbReference type="EMBL" id="AACKDQ010000009">
    <property type="protein sequence ID" value="EAK9316469.1"/>
    <property type="molecule type" value="Genomic_DNA"/>
</dbReference>
<dbReference type="Proteomes" id="UP000345329">
    <property type="component" value="Unassembled WGS sequence"/>
</dbReference>
<evidence type="ECO:0000313" key="37">
    <source>
        <dbReference type="EMBL" id="EAH4242519.1"/>
    </source>
</evidence>
<evidence type="ECO:0000313" key="15">
    <source>
        <dbReference type="EMBL" id="EAC7480167.1"/>
    </source>
</evidence>
<dbReference type="EMBL" id="AABBYJ010000003">
    <property type="protein sequence ID" value="EAG4330754.1"/>
    <property type="molecule type" value="Genomic_DNA"/>
</dbReference>
<dbReference type="EMBL" id="AANEHK010000001">
    <property type="protein sequence ID" value="EDO0984471.1"/>
    <property type="molecule type" value="Genomic_DNA"/>
</dbReference>
<evidence type="ECO:0000313" key="80">
    <source>
        <dbReference type="Proteomes" id="UP000410967"/>
    </source>
</evidence>
<dbReference type="Proteomes" id="UP000403352">
    <property type="component" value="Unassembled WGS sequence"/>
</dbReference>
<dbReference type="EMBL" id="AAASLB010000003">
    <property type="protein sequence ID" value="EAE4941676.1"/>
    <property type="molecule type" value="Genomic_DNA"/>
</dbReference>
<evidence type="ECO:0000313" key="19">
    <source>
        <dbReference type="EMBL" id="EAD5774677.1"/>
    </source>
</evidence>
<evidence type="ECO:0000313" key="88">
    <source>
        <dbReference type="Proteomes" id="UP000478704"/>
    </source>
</evidence>
<keyword evidence="1 11" id="KW-0813">Transport</keyword>
<evidence type="ECO:0000313" key="18">
    <source>
        <dbReference type="EMBL" id="EAD3792055.1"/>
    </source>
</evidence>
<dbReference type="Proteomes" id="UP000460224">
    <property type="component" value="Unassembled WGS sequence"/>
</dbReference>
<reference evidence="58 98" key="10">
    <citation type="submission" date="2020-06" db="EMBL/GenBank/DDBJ databases">
        <title>Two Listeria outbreaks in Switzerland in 2018 and 2020.</title>
        <authorList>
            <person name="Stevens M.J.A."/>
            <person name="Bloemberg G."/>
            <person name="Nusch-Inderbinnen M."/>
            <person name="Stephan R."/>
        </authorList>
    </citation>
    <scope>NUCLEOTIDE SEQUENCE [LARGE SCALE GENOMIC DNA]</scope>
    <source>
        <strain evidence="58 98">N18-0707</strain>
    </source>
</reference>
<reference evidence="60 61" key="2">
    <citation type="journal article" date="2018" name="BMC Genomics">
        <title>Genes significantly associated with lineage II food isolates of Listeria monocytogenes.</title>
        <authorList>
            <person name="Pirone-Davies C."/>
            <person name="Chen Y."/>
            <person name="Pightling A."/>
            <person name="Ryan G."/>
            <person name="Wang Y."/>
            <person name="Yao K."/>
            <person name="Hoffmann M."/>
            <person name="Allard M.W."/>
        </authorList>
    </citation>
    <scope>NUCLEOTIDE SEQUENCE [LARGE SCALE GENOMIC DNA]</scope>
    <source>
        <strain evidence="60 61">PNUSAL000550</strain>
    </source>
</reference>
<dbReference type="Proteomes" id="UP000365297">
    <property type="component" value="Unassembled WGS sequence"/>
</dbReference>
<evidence type="ECO:0000313" key="61">
    <source>
        <dbReference type="Proteomes" id="UP000272537"/>
    </source>
</evidence>
<dbReference type="EMBL" id="DAAJCS010000001">
    <property type="protein sequence ID" value="HAC0011458.1"/>
    <property type="molecule type" value="Genomic_DNA"/>
</dbReference>
<evidence type="ECO:0000313" key="84">
    <source>
        <dbReference type="Proteomes" id="UP000460224"/>
    </source>
</evidence>
<evidence type="ECO:0000256" key="1">
    <source>
        <dbReference type="ARBA" id="ARBA00022448"/>
    </source>
</evidence>
<evidence type="ECO:0000313" key="16">
    <source>
        <dbReference type="EMBL" id="EAC9038681.1"/>
    </source>
</evidence>
<evidence type="ECO:0000313" key="43">
    <source>
        <dbReference type="EMBL" id="ECX6924397.1"/>
    </source>
</evidence>
<keyword evidence="5 11" id="KW-0547">Nucleotide-binding</keyword>
<dbReference type="OMA" id="GEEWFHS"/>
<evidence type="ECO:0000256" key="8">
    <source>
        <dbReference type="ARBA" id="ARBA00022989"/>
    </source>
</evidence>
<evidence type="ECO:0000313" key="76">
    <source>
        <dbReference type="Proteomes" id="UP000389283"/>
    </source>
</evidence>
<evidence type="ECO:0000256" key="7">
    <source>
        <dbReference type="ARBA" id="ARBA00022958"/>
    </source>
</evidence>
<dbReference type="Proteomes" id="UP000331186">
    <property type="component" value="Unassembled WGS sequence"/>
</dbReference>
<keyword evidence="2 11" id="KW-1003">Cell membrane</keyword>
<comment type="subunit">
    <text evidence="11">The system is composed of three essential subunits: KdpA, KdpB and KdpC.</text>
</comment>
<evidence type="ECO:0000313" key="49">
    <source>
        <dbReference type="EMBL" id="EDP8512703.1"/>
    </source>
</evidence>
<evidence type="ECO:0000313" key="63">
    <source>
        <dbReference type="Proteomes" id="UP000336166"/>
    </source>
</evidence>
<evidence type="ECO:0000313" key="33">
    <source>
        <dbReference type="EMBL" id="EAG9386509.1"/>
    </source>
</evidence>
<dbReference type="Proteomes" id="UP000337746">
    <property type="component" value="Unassembled WGS sequence"/>
</dbReference>
<dbReference type="EMBL" id="DAAEEB010000003">
    <property type="protein sequence ID" value="HAA8052575.1"/>
    <property type="molecule type" value="Genomic_DNA"/>
</dbReference>
<keyword evidence="9 11" id="KW-0406">Ion transport</keyword>
<dbReference type="EMBL" id="AANPAU010000001">
    <property type="protein sequence ID" value="EDP8512703.1"/>
    <property type="molecule type" value="Genomic_DNA"/>
</dbReference>
<dbReference type="EMBL" id="AAAJKI010000010">
    <property type="protein sequence ID" value="EAC6547914.1"/>
    <property type="molecule type" value="Genomic_DNA"/>
</dbReference>
<dbReference type="Proteomes" id="UP000840039">
    <property type="component" value="Unassembled WGS sequence"/>
</dbReference>
<evidence type="ECO:0000313" key="99">
    <source>
        <dbReference type="Proteomes" id="UP000546397"/>
    </source>
</evidence>
<dbReference type="PIRSF" id="PIRSF001296">
    <property type="entry name" value="K_ATPase_KdpC"/>
    <property type="match status" value="1"/>
</dbReference>
<dbReference type="Proteomes" id="UP000840197">
    <property type="component" value="Unassembled WGS sequence"/>
</dbReference>
<dbReference type="Proteomes" id="UP000467347">
    <property type="component" value="Unassembled WGS sequence"/>
</dbReference>
<dbReference type="KEGG" id="lmv:Y193_02200"/>
<dbReference type="Proteomes" id="UP000566721">
    <property type="component" value="Unassembled WGS sequence"/>
</dbReference>
<evidence type="ECO:0000313" key="17">
    <source>
        <dbReference type="EMBL" id="EAD1184369.1"/>
    </source>
</evidence>
<reference evidence="80 91" key="7">
    <citation type="submission" date="2019-04" db="EMBL/GenBank/DDBJ databases">
        <authorList>
            <consortium name="GenomeTrakr network: Whole genome sequencing for foodborne pathogen traceback"/>
        </authorList>
    </citation>
    <scope>NUCLEOTIDE SEQUENCE [LARGE SCALE GENOMIC DNA]</scope>
    <source>
        <strain evidence="33 91">CFSAN072474</strain>
        <strain evidence="44 71">FLAG-55987</strain>
        <strain evidence="39 80">PHLUSALM00088</strain>
    </source>
</reference>
<evidence type="ECO:0000313" key="86">
    <source>
        <dbReference type="Proteomes" id="UP000467536"/>
    </source>
</evidence>
<dbReference type="EMBL" id="AABAYG010000003">
    <property type="protein sequence ID" value="EAG2245029.1"/>
    <property type="molecule type" value="Genomic_DNA"/>
</dbReference>
<evidence type="ECO:0000313" key="51">
    <source>
        <dbReference type="EMBL" id="HAB8397377.1"/>
    </source>
</evidence>
<dbReference type="KEGG" id="lmok:CQ02_13670"/>
<dbReference type="Pfam" id="PF02669">
    <property type="entry name" value="KdpC"/>
    <property type="match status" value="1"/>
</dbReference>
<dbReference type="Proteomes" id="UP000389283">
    <property type="component" value="Unassembled WGS sequence"/>
</dbReference>
<dbReference type="EMBL" id="DAAIHR010000002">
    <property type="protein sequence ID" value="HAB8397377.1"/>
    <property type="molecule type" value="Genomic_DNA"/>
</dbReference>
<dbReference type="Proteomes" id="UP000843775">
    <property type="component" value="Unassembled WGS sequence"/>
</dbReference>
<dbReference type="Proteomes" id="UP000379076">
    <property type="component" value="Unassembled WGS sequence"/>
</dbReference>
<evidence type="ECO:0000313" key="67">
    <source>
        <dbReference type="Proteomes" id="UP000345329"/>
    </source>
</evidence>
<evidence type="ECO:0000313" key="69">
    <source>
        <dbReference type="Proteomes" id="UP000354255"/>
    </source>
</evidence>
<evidence type="ECO:0000313" key="106">
    <source>
        <dbReference type="Proteomes" id="UP000852906"/>
    </source>
</evidence>
<dbReference type="EMBL" id="MJTJ01000013">
    <property type="protein sequence ID" value="OET50878.1"/>
    <property type="molecule type" value="Genomic_DNA"/>
</dbReference>
<protein>
    <recommendedName>
        <fullName evidence="11">Potassium-transporting ATPase KdpC subunit</fullName>
    </recommendedName>
    <alternativeName>
        <fullName evidence="11">ATP phosphohydrolase [potassium-transporting] C chain</fullName>
    </alternativeName>
    <alternativeName>
        <fullName evidence="11">Potassium-binding and translocating subunit C</fullName>
    </alternativeName>
    <alternativeName>
        <fullName evidence="11">Potassium-translocating ATPase C chain</fullName>
    </alternativeName>
</protein>
<dbReference type="Proteomes" id="UP000455569">
    <property type="component" value="Unassembled WGS sequence"/>
</dbReference>
<dbReference type="Proteomes" id="UP000344343">
    <property type="component" value="Unassembled WGS sequence"/>
</dbReference>
<evidence type="ECO:0000313" key="38">
    <source>
        <dbReference type="EMBL" id="EAK8898392.1"/>
    </source>
</evidence>
<sequence>MKRFMQIWKPAVVGFLLLTLMCGVVYPGIVTIFASAAFHDKANGSIIEEKRADGTTGKVGSAEIGQTFTKPEYLIGRAASDGVATNLNPTSEEQKQLVEKRIAWWHKLDPTNNRVIPMDLVTASASGVDPDISEAAAAYQVDRISRERGISTKQVKEIIAEHTSDRLLGFWGEPTVNVLQVNLALDRLKM</sequence>
<evidence type="ECO:0000313" key="78">
    <source>
        <dbReference type="Proteomes" id="UP000398321"/>
    </source>
</evidence>
<keyword evidence="8 11" id="KW-1133">Transmembrane helix</keyword>
<dbReference type="GO" id="GO:0005886">
    <property type="term" value="C:plasma membrane"/>
    <property type="evidence" value="ECO:0007669"/>
    <property type="project" value="UniProtKB-SubCell"/>
</dbReference>
<dbReference type="Proteomes" id="UP000478704">
    <property type="component" value="Unassembled WGS sequence"/>
</dbReference>
<evidence type="ECO:0000313" key="104">
    <source>
        <dbReference type="Proteomes" id="UP000843775"/>
    </source>
</evidence>
<evidence type="ECO:0000313" key="30">
    <source>
        <dbReference type="EMBL" id="EAG4330754.1"/>
    </source>
</evidence>
<evidence type="ECO:0000256" key="9">
    <source>
        <dbReference type="ARBA" id="ARBA00023065"/>
    </source>
</evidence>
<evidence type="ECO:0000313" key="31">
    <source>
        <dbReference type="EMBL" id="EAG4460756.1"/>
    </source>
</evidence>
<dbReference type="Proteomes" id="UP000527632">
    <property type="component" value="Unassembled WGS sequence"/>
</dbReference>
<dbReference type="EMBL" id="AAAREG010000002">
    <property type="protein sequence ID" value="EAE2353289.1"/>
    <property type="molecule type" value="Genomic_DNA"/>
</dbReference>
<dbReference type="EMBL" id="AABGHY010000003">
    <property type="protein sequence ID" value="EAH3293783.1"/>
    <property type="molecule type" value="Genomic_DNA"/>
</dbReference>
<accession>A0A0B8QWH5</accession>
<keyword evidence="6 11" id="KW-0067">ATP-binding</keyword>
<dbReference type="Proteomes" id="UP000481141">
    <property type="component" value="Unassembled WGS sequence"/>
</dbReference>
<comment type="caution">
    <text evidence="16">The sequence shown here is derived from an EMBL/GenBank/DDBJ whole genome shotgun (WGS) entry which is preliminary data.</text>
</comment>
<evidence type="ECO:0000313" key="41">
    <source>
        <dbReference type="EMBL" id="ECB9513214.1"/>
    </source>
</evidence>
<dbReference type="Proteomes" id="UP000489121">
    <property type="component" value="Unassembled WGS sequence"/>
</dbReference>
<dbReference type="EMBL" id="DAAJFY010000002">
    <property type="protein sequence ID" value="HAC0274400.1"/>
    <property type="molecule type" value="Genomic_DNA"/>
</dbReference>
<evidence type="ECO:0000313" key="90">
    <source>
        <dbReference type="Proteomes" id="UP000489121"/>
    </source>
</evidence>
<evidence type="ECO:0000313" key="47">
    <source>
        <dbReference type="EMBL" id="EDN9835688.1"/>
    </source>
</evidence>
<evidence type="ECO:0000256" key="11">
    <source>
        <dbReference type="HAMAP-Rule" id="MF_00276"/>
    </source>
</evidence>
<keyword evidence="4 11" id="KW-0812">Transmembrane</keyword>
<reference evidence="63 65" key="5">
    <citation type="submission" date="2018-06" db="EMBL/GenBank/DDBJ databases">
        <authorList>
            <consortium name="PulseNet: The National Subtyping Network for Foodborne Disease Surveillance"/>
            <person name="Tarr C.L."/>
            <person name="Trees E."/>
            <person name="Katz L.S."/>
            <person name="Carleton-Romer H.A."/>
            <person name="Stroika S."/>
            <person name="Kucerova Z."/>
            <person name="Roache K.F."/>
            <person name="Sabol A.L."/>
            <person name="Besser J."/>
            <person name="Gerner-Smidt P."/>
        </authorList>
    </citation>
    <scope>NUCLEOTIDE SEQUENCE [LARGE SCALE GENOMIC DNA]</scope>
    <source>
        <strain evidence="12 65">2015L-6227</strain>
        <strain evidence="22 63">PNUSAL000134</strain>
        <strain evidence="16 69">PNUSAL000910</strain>
        <strain evidence="24 70">PNUSAL002180</strain>
        <strain evidence="25 87">PNUSAL002298</strain>
        <strain evidence="38 68">PNUSAL004402</strain>
        <strain evidence="45 90">PNUSAL005692</strain>
    </source>
</reference>
<dbReference type="EMBL" id="AABAWE010000002">
    <property type="protein sequence ID" value="EAG2086330.1"/>
    <property type="molecule type" value="Genomic_DNA"/>
</dbReference>
<comment type="similarity">
    <text evidence="11">Belongs to the KdpC family.</text>
</comment>
<reference evidence="57 84" key="4">
    <citation type="submission" date="2018-04" db="EMBL/GenBank/DDBJ databases">
        <title>Genome Analysis of a Prevalent Clone of Listeria monocytogenes Sequence Type 87 in China.</title>
        <authorList>
            <person name="Wang Y."/>
        </authorList>
    </citation>
    <scope>NUCLEOTIDE SEQUENCE [LARGE SCALE GENOMIC DNA]</scope>
    <source>
        <strain evidence="57 84">ICDC_LM1523</strain>
    </source>
</reference>
<dbReference type="EMBL" id="AABFVG010000003">
    <property type="protein sequence ID" value="EAH2281586.1"/>
    <property type="molecule type" value="Genomic_DNA"/>
</dbReference>
<dbReference type="EMBL" id="AAAQQZ010000004">
    <property type="protein sequence ID" value="EAE1338959.1"/>
    <property type="molecule type" value="Genomic_DNA"/>
</dbReference>
<organism evidence="16 69">
    <name type="scientific">Listeria monocytogenes</name>
    <dbReference type="NCBI Taxonomy" id="1639"/>
    <lineage>
        <taxon>Bacteria</taxon>
        <taxon>Bacillati</taxon>
        <taxon>Bacillota</taxon>
        <taxon>Bacilli</taxon>
        <taxon>Bacillales</taxon>
        <taxon>Listeriaceae</taxon>
        <taxon>Listeria</taxon>
    </lineage>
</organism>
<dbReference type="RefSeq" id="WP_003724987.1">
    <property type="nucleotide sequence ID" value="NC_021824.1"/>
</dbReference>
<evidence type="ECO:0000313" key="56">
    <source>
        <dbReference type="EMBL" id="HAJ9593349.1"/>
    </source>
</evidence>
<dbReference type="EMBL" id="AABBAW010000002">
    <property type="protein sequence ID" value="EAG2514468.1"/>
    <property type="molecule type" value="Genomic_DNA"/>
</dbReference>
<evidence type="ECO:0000313" key="101">
    <source>
        <dbReference type="Proteomes" id="UP000566721"/>
    </source>
</evidence>
<dbReference type="EMBL" id="QDAY01000004">
    <property type="protein sequence ID" value="KAA9448237.1"/>
    <property type="molecule type" value="Genomic_DNA"/>
</dbReference>
<dbReference type="InterPro" id="IPR003820">
    <property type="entry name" value="KdpC"/>
</dbReference>
<dbReference type="NCBIfam" id="TIGR00681">
    <property type="entry name" value="kdpC"/>
    <property type="match status" value="1"/>
</dbReference>
<evidence type="ECO:0000256" key="2">
    <source>
        <dbReference type="ARBA" id="ARBA00022475"/>
    </source>
</evidence>
<reference evidence="102 103" key="3">
    <citation type="journal article" date="2018" name="Genome Biol.">
        <title>SKESA: strategic k-mer extension for scrupulous assemblies.</title>
        <authorList>
            <person name="Souvorov A."/>
            <person name="Agarwala R."/>
            <person name="Lipman D.J."/>
        </authorList>
    </citation>
    <scope>NUCLEOTIDE SEQUENCE [LARGE SCALE GENOMIC DNA]</scope>
    <source>
        <strain evidence="50">09CEB371LM</strain>
        <strain evidence="56">2017-325981-023-01</strain>
        <strain evidence="52 105">CFIAFB20100120</strain>
        <strain evidence="51 102">CFIAFB20130012</strain>
        <strain evidence="54">CFIAFB20170037</strain>
        <strain evidence="53 103">CFIAFB20170045</strain>
        <strain evidence="55 104">DMG1500109</strain>
    </source>
</reference>
<dbReference type="Proteomes" id="UP000358545">
    <property type="component" value="Unassembled WGS sequence"/>
</dbReference>
<evidence type="ECO:0000313" key="103">
    <source>
        <dbReference type="Proteomes" id="UP000841146"/>
    </source>
</evidence>
<dbReference type="EMBL" id="AANDSR010000002">
    <property type="protein sequence ID" value="EDN9835688.1"/>
    <property type="molecule type" value="Genomic_DNA"/>
</dbReference>
<evidence type="ECO:0000313" key="58">
    <source>
        <dbReference type="EMBL" id="NYA00887.1"/>
    </source>
</evidence>
<evidence type="ECO:0000313" key="62">
    <source>
        <dbReference type="Proteomes" id="UP000331186"/>
    </source>
</evidence>
<dbReference type="EMBL" id="AABEMN010000004">
    <property type="protein sequence ID" value="EAG9518897.1"/>
    <property type="molecule type" value="Genomic_DNA"/>
</dbReference>
<evidence type="ECO:0000313" key="26">
    <source>
        <dbReference type="EMBL" id="EAG2086330.1"/>
    </source>
</evidence>
<dbReference type="Proteomes" id="UP000364988">
    <property type="component" value="Unassembled WGS sequence"/>
</dbReference>
<evidence type="ECO:0000313" key="85">
    <source>
        <dbReference type="Proteomes" id="UP000467347"/>
    </source>
</evidence>
<evidence type="ECO:0000313" key="105">
    <source>
        <dbReference type="Proteomes" id="UP000844415"/>
    </source>
</evidence>
<dbReference type="Proteomes" id="UP000549379">
    <property type="component" value="Unassembled WGS sequence"/>
</dbReference>
<evidence type="ECO:0000313" key="73">
    <source>
        <dbReference type="Proteomes" id="UP000368512"/>
    </source>
</evidence>
<reference evidence="51" key="9">
    <citation type="submission" date="2020-01" db="EMBL/GenBank/DDBJ databases">
        <authorList>
            <consortium name="NCBI Pathogen Detection Project"/>
        </authorList>
    </citation>
    <scope>NUCLEOTIDE SEQUENCE</scope>
    <source>
        <strain evidence="50">09CEB371LM</strain>
        <strain evidence="56">2017-325981-023-01</strain>
        <strain evidence="52">CFIAFB20100120</strain>
        <strain evidence="51">CFIAFB20130012</strain>
        <strain evidence="54">CFIAFB20170037</strain>
        <strain evidence="53">CFIAFB20170045</strain>
        <strain evidence="55">DMG1500109</strain>
    </source>
</reference>
<evidence type="ECO:0000313" key="82">
    <source>
        <dbReference type="Proteomes" id="UP000427828"/>
    </source>
</evidence>
<dbReference type="EMBL" id="AACJYH010000009">
    <property type="protein sequence ID" value="EAK8898392.1"/>
    <property type="molecule type" value="Genomic_DNA"/>
</dbReference>
<evidence type="ECO:0000313" key="79">
    <source>
        <dbReference type="Proteomes" id="UP000403352"/>
    </source>
</evidence>
<evidence type="ECO:0000313" key="60">
    <source>
        <dbReference type="EMBL" id="RKA09595.1"/>
    </source>
</evidence>
<dbReference type="Proteomes" id="UP000467536">
    <property type="component" value="Unassembled WGS sequence"/>
</dbReference>
<dbReference type="EMBL" id="AALAQH010000003">
    <property type="protein sequence ID" value="ECX6924397.1"/>
    <property type="molecule type" value="Genomic_DNA"/>
</dbReference>
<evidence type="ECO:0000313" key="44">
    <source>
        <dbReference type="EMBL" id="ECY6542792.1"/>
    </source>
</evidence>
<dbReference type="EMBL" id="DAAIJL010000007">
    <property type="protein sequence ID" value="HAB8557399.1"/>
    <property type="molecule type" value="Genomic_DNA"/>
</dbReference>
<evidence type="ECO:0000313" key="83">
    <source>
        <dbReference type="Proteomes" id="UP000455569"/>
    </source>
</evidence>
<keyword evidence="10 11" id="KW-0472">Membrane</keyword>
<evidence type="ECO:0000313" key="77">
    <source>
        <dbReference type="Proteomes" id="UP000393182"/>
    </source>
</evidence>
<evidence type="ECO:0000313" key="54">
    <source>
        <dbReference type="EMBL" id="HAC0274400.1"/>
    </source>
</evidence>
<evidence type="ECO:0000313" key="35">
    <source>
        <dbReference type="EMBL" id="EAH2281586.1"/>
    </source>
</evidence>
<evidence type="ECO:0000313" key="36">
    <source>
        <dbReference type="EMBL" id="EAH3293783.1"/>
    </source>
</evidence>
<dbReference type="PANTHER" id="PTHR30042">
    <property type="entry name" value="POTASSIUM-TRANSPORTING ATPASE C CHAIN"/>
    <property type="match status" value="1"/>
</dbReference>
<dbReference type="EMBL" id="AALGDA010000002">
    <property type="protein sequence ID" value="ECY9781604.1"/>
    <property type="molecule type" value="Genomic_DNA"/>
</dbReference>
<evidence type="ECO:0000313" key="93">
    <source>
        <dbReference type="Proteomes" id="UP000527632"/>
    </source>
</evidence>
<evidence type="ECO:0000313" key="48">
    <source>
        <dbReference type="EMBL" id="EDO0984471.1"/>
    </source>
</evidence>
<evidence type="ECO:0000313" key="20">
    <source>
        <dbReference type="EMBL" id="EAD5787386.1"/>
    </source>
</evidence>
<gene>
    <name evidence="11 16" type="primary">kdpC</name>
    <name evidence="60" type="synonym">kdpc</name>
    <name evidence="24" type="ORF">A8L61_04455</name>
    <name evidence="12" type="ORF">ABZ57_05860</name>
    <name evidence="59" type="ORF">AJL21_06695</name>
    <name evidence="21" type="ORF">ART25_08585</name>
    <name evidence="13" type="ORF">ARY78_08215</name>
    <name evidence="28" type="ORF">B1N52_04790</name>
    <name evidence="27" type="ORF">B1S26_06365</name>
    <name evidence="29" type="ORF">B5K54_04095</name>
    <name evidence="25" type="ORF">BB997_04330</name>
    <name evidence="43" type="ORF">BCZ19_06930</name>
    <name evidence="26" type="ORF">BCZ21_03595</name>
    <name evidence="31" type="ORF">CA369_00500</name>
    <name evidence="30" type="ORF">CAV64_05775</name>
    <name evidence="33" type="ORF">CW845_03305</name>
    <name evidence="35" type="ORF">D4920_05840</name>
    <name evidence="34" type="ORF">D4B11_03880</name>
    <name evidence="36" type="ORF">D5N24_05185</name>
    <name evidence="38" type="ORF">D7104_11880</name>
    <name evidence="57" type="ORF">DCK61_11275</name>
    <name evidence="32" type="ORF">DCT16_04325</name>
    <name evidence="15" type="ORF">DQ70_05685</name>
    <name evidence="14" type="ORF">DU018_05950</name>
    <name evidence="60" type="ORF">DYZ80_01239</name>
    <name evidence="23" type="ORF">E1W56_06415</name>
    <name evidence="37" type="ORF">E5F58_11035</name>
    <name evidence="20" type="ORF">EX365_12540</name>
    <name evidence="19" type="ORF">EXZ73_10290</name>
    <name evidence="44" type="ORF">F6436_00475</name>
    <name evidence="45" type="ORF">F6515_01215</name>
    <name evidence="39" type="ORF">FA835_05035</name>
    <name evidence="41" type="ORF">FLQ97_05640</name>
    <name evidence="40" type="ORF">FLR03_06570</name>
    <name evidence="42" type="ORF">FNX40_00470</name>
    <name evidence="48" type="ORF">FV747_00475</name>
    <name evidence="49" type="ORF">G3O21_000093</name>
    <name evidence="50" type="ORF">GHH22_05320</name>
    <name evidence="55" type="ORF">GI949_00505</name>
    <name evidence="47" type="ORF">GJW51_03285</name>
    <name evidence="46" type="ORF">GQG13_04760</name>
    <name evidence="51" type="ORF">GYR60_02500</name>
    <name evidence="52" type="ORF">GYS09_08850</name>
    <name evidence="53" type="ORF">GYX23_00455</name>
    <name evidence="54" type="ORF">GYY14_03330</name>
    <name evidence="56" type="ORF">HQN34_001549</name>
    <name evidence="58" type="ORF">HZJ64_03495</name>
    <name evidence="16" type="ORF">KV70_00470</name>
    <name evidence="17" type="ORF">QD52_04630</name>
    <name evidence="18" type="ORF">UI29_04600</name>
    <name evidence="22" type="ORF">Y261_02870</name>
</gene>
<dbReference type="Proteomes" id="UP000272537">
    <property type="component" value="Unassembled WGS sequence"/>
</dbReference>
<evidence type="ECO:0000313" key="70">
    <source>
        <dbReference type="Proteomes" id="UP000358545"/>
    </source>
</evidence>
<dbReference type="Proteomes" id="UP000478682">
    <property type="component" value="Unassembled WGS sequence"/>
</dbReference>
<evidence type="ECO:0000313" key="59">
    <source>
        <dbReference type="EMBL" id="OET50878.1"/>
    </source>
</evidence>
<dbReference type="Proteomes" id="UP000336166">
    <property type="component" value="Unassembled WGS sequence"/>
</dbReference>
<evidence type="ECO:0000313" key="89">
    <source>
        <dbReference type="Proteomes" id="UP000481141"/>
    </source>
</evidence>
<keyword evidence="7 11" id="KW-0630">Potassium</keyword>
<evidence type="ECO:0000313" key="64">
    <source>
        <dbReference type="Proteomes" id="UP000337746"/>
    </source>
</evidence>
<dbReference type="EMBL" id="AABAGT010000005">
    <property type="protein sequence ID" value="EAG0866530.1"/>
    <property type="molecule type" value="Genomic_DNA"/>
</dbReference>
<dbReference type="EMBL" id="AAANYN010000015">
    <property type="protein sequence ID" value="EAD5774677.1"/>
    <property type="molecule type" value="Genomic_DNA"/>
</dbReference>
<dbReference type="EMBL" id="DAAJZA010000001">
    <property type="protein sequence ID" value="HAC1753452.1"/>
    <property type="molecule type" value="Genomic_DNA"/>
</dbReference>
<dbReference type="EMBL" id="AABGUK010000004">
    <property type="protein sequence ID" value="EAH4242519.1"/>
    <property type="molecule type" value="Genomic_DNA"/>
</dbReference>
<keyword evidence="3 11" id="KW-0633">Potassium transport</keyword>
<dbReference type="Proteomes" id="UP000525850">
    <property type="component" value="Unassembled WGS sequence"/>
</dbReference>
<evidence type="ECO:0000313" key="32">
    <source>
        <dbReference type="EMBL" id="EAG6168614.1"/>
    </source>
</evidence>
<dbReference type="Proteomes" id="UP000368512">
    <property type="component" value="Unassembled WGS sequence"/>
</dbReference>
<dbReference type="Proteomes" id="UP000339309">
    <property type="component" value="Unassembled WGS sequence"/>
</dbReference>
<evidence type="ECO:0000313" key="40">
    <source>
        <dbReference type="EMBL" id="ECB9473343.1"/>
    </source>
</evidence>
<name>A0A0B8QWH5_LISMN</name>
<dbReference type="GO" id="GO:0008556">
    <property type="term" value="F:P-type potassium transmembrane transporter activity"/>
    <property type="evidence" value="ECO:0007669"/>
    <property type="project" value="InterPro"/>
</dbReference>
<evidence type="ECO:0000313" key="23">
    <source>
        <dbReference type="EMBL" id="EAE4941676.1"/>
    </source>
</evidence>
<evidence type="ECO:0000256" key="5">
    <source>
        <dbReference type="ARBA" id="ARBA00022741"/>
    </source>
</evidence>
<evidence type="ECO:0000313" key="39">
    <source>
        <dbReference type="EMBL" id="EAK9316469.1"/>
    </source>
</evidence>
<dbReference type="EMBL" id="AALEDS010000001">
    <property type="protein sequence ID" value="ECY6542792.1"/>
    <property type="molecule type" value="Genomic_DNA"/>
</dbReference>
<dbReference type="Proteomes" id="UP000544530">
    <property type="component" value="Unassembled WGS sequence"/>
</dbReference>
<evidence type="ECO:0000256" key="10">
    <source>
        <dbReference type="ARBA" id="ARBA00023136"/>
    </source>
</evidence>
<comment type="subcellular location">
    <subcellularLocation>
        <location evidence="11">Cell membrane</location>
        <topology evidence="11">Single-pass membrane protein</topology>
    </subcellularLocation>
</comment>
<evidence type="ECO:0000313" key="81">
    <source>
        <dbReference type="Proteomes" id="UP000423131"/>
    </source>
</evidence>
<evidence type="ECO:0000313" key="22">
    <source>
        <dbReference type="EMBL" id="EAE2353289.1"/>
    </source>
</evidence>
<evidence type="ECO:0000313" key="75">
    <source>
        <dbReference type="Proteomes" id="UP000379076"/>
    </source>
</evidence>
<dbReference type="HAMAP" id="MF_00276">
    <property type="entry name" value="KdpC"/>
    <property type="match status" value="1"/>
</dbReference>
<evidence type="ECO:0000313" key="52">
    <source>
        <dbReference type="EMBL" id="HAB8557399.1"/>
    </source>
</evidence>
<evidence type="ECO:0000313" key="27">
    <source>
        <dbReference type="EMBL" id="EAG2245029.1"/>
    </source>
</evidence>
<dbReference type="Proteomes" id="UP000528151">
    <property type="component" value="Unassembled WGS sequence"/>
</dbReference>
<dbReference type="EMBL" id="AAAIXK010000004">
    <property type="protein sequence ID" value="EAC5550411.1"/>
    <property type="molecule type" value="Genomic_DNA"/>
</dbReference>
<reference evidence="47 85" key="8">
    <citation type="submission" date="2019-11" db="EMBL/GenBank/DDBJ databases">
        <authorList>
            <consortium name="GenomeTrakr: Next Generation Sequencing Network for Food Pathogen Tracability"/>
        </authorList>
    </citation>
    <scope>NUCLEOTIDE SEQUENCE [LARGE SCALE GENOMIC DNA]</scope>
    <source>
        <strain evidence="29 100">10B02965A-1</strain>
        <strain evidence="15 73">CFSAN008042</strain>
        <strain evidence="31 94">CFSAN063727</strain>
        <strain evidence="46 83">CFSAN102901</strain>
        <strain evidence="21 75">FDA00006494</strain>
        <strain evidence="13 72">FDA00007096</strain>
        <strain evidence="17 79">FDA00008584</strain>
        <strain evidence="27">FDA00011243</strain>
        <strain evidence="14 62">FDA00013332</strain>
        <strain evidence="20 66">FDA00013853</strain>
        <strain evidence="40 81">FDA00014336</strain>
        <strain evidence="42 76">FDA00014370</strain>
        <strain evidence="41 78">FDA00014392</strain>
        <strain evidence="49">FDA00015054</strain>
        <strain evidence="30 97">FDA1005580-S054-001</strain>
        <strain evidence="88">FDA1090798-S029-001</strain>
        <strain evidence="89">FDA956581-098-004</strain>
        <strain evidence="28 92">FDA960927-006-004</strain>
        <strain evidence="32 101">FLAG-38921</strain>
        <strain evidence="43 82">FLAG-51482A</strain>
        <strain evidence="26 64">FLAG-54356</strain>
        <strain evidence="19 74">FSIS31901579</strain>
        <strain evidence="37 93">LS1344</strain>
        <strain evidence="47 85">OSF101448</strain>
        <strain evidence="18 67">VA-WGS-00405</strain>
    </source>
</reference>
<evidence type="ECO:0000313" key="14">
    <source>
        <dbReference type="EMBL" id="EAC6547914.1"/>
    </source>
</evidence>
<evidence type="ECO:0000313" key="46">
    <source>
        <dbReference type="EMBL" id="EDN7714436.1"/>
    </source>
</evidence>
<dbReference type="EMBL" id="AAAJWF010000003">
    <property type="protein sequence ID" value="EAC7480167.1"/>
    <property type="molecule type" value="Genomic_DNA"/>
</dbReference>
<dbReference type="Proteomes" id="UP000350032">
    <property type="component" value="Unassembled WGS sequence"/>
</dbReference>
<dbReference type="EMBL" id="AABATR010000002">
    <property type="protein sequence ID" value="EAG1892832.1"/>
    <property type="molecule type" value="Genomic_DNA"/>
</dbReference>
<evidence type="ECO:0000313" key="13">
    <source>
        <dbReference type="EMBL" id="EAC5550411.1"/>
    </source>
</evidence>
<evidence type="ECO:0000313" key="72">
    <source>
        <dbReference type="Proteomes" id="UP000365297"/>
    </source>
</evidence>
<dbReference type="EMBL" id="AABBHO010000008">
    <property type="protein sequence ID" value="EAG2996470.1"/>
    <property type="molecule type" value="Genomic_DNA"/>
</dbReference>
<dbReference type="Proteomes" id="UP000533021">
    <property type="component" value="Unassembled WGS sequence"/>
</dbReference>
<evidence type="ECO:0000313" key="57">
    <source>
        <dbReference type="EMBL" id="KAA9448237.1"/>
    </source>
</evidence>
<evidence type="ECO:0000256" key="3">
    <source>
        <dbReference type="ARBA" id="ARBA00022538"/>
    </source>
</evidence>
<evidence type="ECO:0000313" key="92">
    <source>
        <dbReference type="Proteomes" id="UP000525850"/>
    </source>
</evidence>
<evidence type="ECO:0000313" key="28">
    <source>
        <dbReference type="EMBL" id="EAG2514468.1"/>
    </source>
</evidence>
<dbReference type="AlphaFoldDB" id="A0A0B8QWH5"/>
<reference evidence="59 106" key="1">
    <citation type="submission" date="2016-09" db="EMBL/GenBank/DDBJ databases">
        <title>100K Listeria isolates.</title>
        <authorList>
            <person name="Chen P."/>
            <person name="Weimer B.C."/>
            <person name="Kong N."/>
            <person name="Huang B."/>
        </authorList>
    </citation>
    <scope>NUCLEOTIDE SEQUENCE [LARGE SCALE GENOMIC DNA]</scope>
    <source>
        <strain evidence="59 106">BCW_2383</strain>
    </source>
</reference>
<evidence type="ECO:0000313" key="21">
    <source>
        <dbReference type="EMBL" id="EAE1338959.1"/>
    </source>
</evidence>
<dbReference type="Proteomes" id="UP000393182">
    <property type="component" value="Unassembled WGS sequence"/>
</dbReference>
<evidence type="ECO:0000313" key="42">
    <source>
        <dbReference type="EMBL" id="ECC1555272.1"/>
    </source>
</evidence>
<evidence type="ECO:0000313" key="91">
    <source>
        <dbReference type="Proteomes" id="UP000522199"/>
    </source>
</evidence>
<evidence type="ECO:0000313" key="97">
    <source>
        <dbReference type="Proteomes" id="UP000540117"/>
    </source>
</evidence>
<evidence type="ECO:0000256" key="6">
    <source>
        <dbReference type="ARBA" id="ARBA00022840"/>
    </source>
</evidence>
<dbReference type="Proteomes" id="UP000546397">
    <property type="component" value="Unassembled WGS sequence"/>
</dbReference>
<evidence type="ECO:0000313" key="98">
    <source>
        <dbReference type="Proteomes" id="UP000544530"/>
    </source>
</evidence>
<dbReference type="Proteomes" id="UP000398321">
    <property type="component" value="Unassembled WGS sequence"/>
</dbReference>
<dbReference type="PANTHER" id="PTHR30042:SF2">
    <property type="entry name" value="POTASSIUM-TRANSPORTING ATPASE KDPC SUBUNIT"/>
    <property type="match status" value="1"/>
</dbReference>
<dbReference type="EMBL" id="AAALRN010000002">
    <property type="protein sequence ID" value="EAD1184369.1"/>
    <property type="molecule type" value="Genomic_DNA"/>
</dbReference>
<dbReference type="EMBL" id="AABCVX010000002">
    <property type="protein sequence ID" value="EAG6168614.1"/>
    <property type="molecule type" value="Genomic_DNA"/>
</dbReference>
<evidence type="ECO:0000313" key="66">
    <source>
        <dbReference type="Proteomes" id="UP000344343"/>
    </source>
</evidence>
<dbReference type="EMBL" id="AAHZFN010000007">
    <property type="protein sequence ID" value="ECB9473343.1"/>
    <property type="molecule type" value="Genomic_DNA"/>
</dbReference>
<dbReference type="EMBL" id="AABEKY010000002">
    <property type="protein sequence ID" value="EAG9386509.1"/>
    <property type="molecule type" value="Genomic_DNA"/>
</dbReference>
<dbReference type="EMBL" id="AAIAJJ010000001">
    <property type="protein sequence ID" value="ECC1555272.1"/>
    <property type="molecule type" value="Genomic_DNA"/>
</dbReference>
<evidence type="ECO:0000313" key="34">
    <source>
        <dbReference type="EMBL" id="EAG9518897.1"/>
    </source>
</evidence>
<evidence type="ECO:0000313" key="65">
    <source>
        <dbReference type="Proteomes" id="UP000339309"/>
    </source>
</evidence>
<dbReference type="EMBL" id="QXLS01000002">
    <property type="protein sequence ID" value="RKA09595.1"/>
    <property type="molecule type" value="Genomic_DNA"/>
</dbReference>
<evidence type="ECO:0000313" key="53">
    <source>
        <dbReference type="EMBL" id="HAC0011458.1"/>
    </source>
</evidence>
<evidence type="ECO:0000313" key="102">
    <source>
        <dbReference type="Proteomes" id="UP000840197"/>
    </source>
</evidence>
<evidence type="ECO:0000313" key="71">
    <source>
        <dbReference type="Proteomes" id="UP000364988"/>
    </source>
</evidence>
<evidence type="ECO:0000313" key="55">
    <source>
        <dbReference type="EMBL" id="HAC1753452.1"/>
    </source>
</evidence>
<evidence type="ECO:0000313" key="100">
    <source>
        <dbReference type="Proteomes" id="UP000549379"/>
    </source>
</evidence>